<dbReference type="Gene3D" id="2.60.120.10">
    <property type="entry name" value="Jelly Rolls"/>
    <property type="match status" value="1"/>
</dbReference>
<dbReference type="SMART" id="SM00419">
    <property type="entry name" value="HTH_CRP"/>
    <property type="match status" value="1"/>
</dbReference>
<dbReference type="SUPFAM" id="SSF46785">
    <property type="entry name" value="Winged helix' DNA-binding domain"/>
    <property type="match status" value="1"/>
</dbReference>
<evidence type="ECO:0000256" key="3">
    <source>
        <dbReference type="ARBA" id="ARBA00023163"/>
    </source>
</evidence>
<dbReference type="InterPro" id="IPR014710">
    <property type="entry name" value="RmlC-like_jellyroll"/>
</dbReference>
<dbReference type="AlphaFoldDB" id="A0AA37SR63"/>
<accession>A0AA37SR63</accession>
<dbReference type="InterPro" id="IPR050397">
    <property type="entry name" value="Env_Response_Regulators"/>
</dbReference>
<dbReference type="Pfam" id="PF13545">
    <property type="entry name" value="HTH_Crp_2"/>
    <property type="match status" value="1"/>
</dbReference>
<dbReference type="InterPro" id="IPR018490">
    <property type="entry name" value="cNMP-bd_dom_sf"/>
</dbReference>
<dbReference type="SUPFAM" id="SSF51206">
    <property type="entry name" value="cAMP-binding domain-like"/>
    <property type="match status" value="1"/>
</dbReference>
<evidence type="ECO:0000313" key="6">
    <source>
        <dbReference type="Proteomes" id="UP001156666"/>
    </source>
</evidence>
<evidence type="ECO:0000256" key="2">
    <source>
        <dbReference type="ARBA" id="ARBA00023125"/>
    </source>
</evidence>
<dbReference type="PANTHER" id="PTHR24567">
    <property type="entry name" value="CRP FAMILY TRANSCRIPTIONAL REGULATORY PROTEIN"/>
    <property type="match status" value="1"/>
</dbReference>
<keyword evidence="3" id="KW-0804">Transcription</keyword>
<reference evidence="5" key="1">
    <citation type="journal article" date="2014" name="Int. J. Syst. Evol. Microbiol.">
        <title>Complete genome sequence of Corynebacterium casei LMG S-19264T (=DSM 44701T), isolated from a smear-ripened cheese.</title>
        <authorList>
            <consortium name="US DOE Joint Genome Institute (JGI-PGF)"/>
            <person name="Walter F."/>
            <person name="Albersmeier A."/>
            <person name="Kalinowski J."/>
            <person name="Ruckert C."/>
        </authorList>
    </citation>
    <scope>NUCLEOTIDE SEQUENCE</scope>
    <source>
        <strain evidence="5">NBRC 108769</strain>
    </source>
</reference>
<evidence type="ECO:0000313" key="5">
    <source>
        <dbReference type="EMBL" id="GLR17286.1"/>
    </source>
</evidence>
<proteinExistence type="predicted"/>
<dbReference type="Pfam" id="PF00027">
    <property type="entry name" value="cNMP_binding"/>
    <property type="match status" value="1"/>
</dbReference>
<dbReference type="EMBL" id="BSOH01000010">
    <property type="protein sequence ID" value="GLR17286.1"/>
    <property type="molecule type" value="Genomic_DNA"/>
</dbReference>
<dbReference type="GO" id="GO:0003677">
    <property type="term" value="F:DNA binding"/>
    <property type="evidence" value="ECO:0007669"/>
    <property type="project" value="UniProtKB-KW"/>
</dbReference>
<sequence length="219" mass="25728">MNFIPFDIKCYNKLFEKFQFLFEEELINEICQYGDARKFKAEEMLIDIGDQITHMPLVIEGSVKIMTEDEDENELLLYYLEFSDTCAVTLNCCTKNSTSTIRALTETDAEILFIPMEKMDEWMAKYKSWRVYVLDSYNSRLNEMLQSLDNLVFNSMEERISKYIVNKAWVNKTENLKISHAEIANDLHTSRVVVSRIMKKLEKNKVIEQSRGAIKVLKI</sequence>
<dbReference type="RefSeq" id="WP_235293837.1">
    <property type="nucleotide sequence ID" value="NZ_BSOH01000010.1"/>
</dbReference>
<keyword evidence="2" id="KW-0238">DNA-binding</keyword>
<dbReference type="Proteomes" id="UP001156666">
    <property type="component" value="Unassembled WGS sequence"/>
</dbReference>
<keyword evidence="6" id="KW-1185">Reference proteome</keyword>
<dbReference type="InterPro" id="IPR036388">
    <property type="entry name" value="WH-like_DNA-bd_sf"/>
</dbReference>
<name>A0AA37SR63_9BACT</name>
<evidence type="ECO:0000256" key="1">
    <source>
        <dbReference type="ARBA" id="ARBA00023015"/>
    </source>
</evidence>
<dbReference type="InterPro" id="IPR000595">
    <property type="entry name" value="cNMP-bd_dom"/>
</dbReference>
<evidence type="ECO:0000259" key="4">
    <source>
        <dbReference type="PROSITE" id="PS51063"/>
    </source>
</evidence>
<feature type="domain" description="HTH crp-type" evidence="4">
    <location>
        <begin position="154"/>
        <end position="219"/>
    </location>
</feature>
<protein>
    <recommendedName>
        <fullName evidence="4">HTH crp-type domain-containing protein</fullName>
    </recommendedName>
</protein>
<dbReference type="CDD" id="cd00038">
    <property type="entry name" value="CAP_ED"/>
    <property type="match status" value="1"/>
</dbReference>
<comment type="caution">
    <text evidence="5">The sequence shown here is derived from an EMBL/GenBank/DDBJ whole genome shotgun (WGS) entry which is preliminary data.</text>
</comment>
<reference evidence="5" key="2">
    <citation type="submission" date="2023-01" db="EMBL/GenBank/DDBJ databases">
        <title>Draft genome sequence of Portibacter lacus strain NBRC 108769.</title>
        <authorList>
            <person name="Sun Q."/>
            <person name="Mori K."/>
        </authorList>
    </citation>
    <scope>NUCLEOTIDE SEQUENCE</scope>
    <source>
        <strain evidence="5">NBRC 108769</strain>
    </source>
</reference>
<keyword evidence="1" id="KW-0805">Transcription regulation</keyword>
<dbReference type="Gene3D" id="1.10.10.10">
    <property type="entry name" value="Winged helix-like DNA-binding domain superfamily/Winged helix DNA-binding domain"/>
    <property type="match status" value="1"/>
</dbReference>
<dbReference type="InterPro" id="IPR036390">
    <property type="entry name" value="WH_DNA-bd_sf"/>
</dbReference>
<dbReference type="InterPro" id="IPR012318">
    <property type="entry name" value="HTH_CRP"/>
</dbReference>
<gene>
    <name evidence="5" type="ORF">GCM10007940_19010</name>
</gene>
<dbReference type="GO" id="GO:0005829">
    <property type="term" value="C:cytosol"/>
    <property type="evidence" value="ECO:0007669"/>
    <property type="project" value="TreeGrafter"/>
</dbReference>
<dbReference type="PANTHER" id="PTHR24567:SF26">
    <property type="entry name" value="REGULATORY PROTEIN YEIL"/>
    <property type="match status" value="1"/>
</dbReference>
<dbReference type="GO" id="GO:0003700">
    <property type="term" value="F:DNA-binding transcription factor activity"/>
    <property type="evidence" value="ECO:0007669"/>
    <property type="project" value="TreeGrafter"/>
</dbReference>
<organism evidence="5 6">
    <name type="scientific">Portibacter lacus</name>
    <dbReference type="NCBI Taxonomy" id="1099794"/>
    <lineage>
        <taxon>Bacteria</taxon>
        <taxon>Pseudomonadati</taxon>
        <taxon>Bacteroidota</taxon>
        <taxon>Saprospiria</taxon>
        <taxon>Saprospirales</taxon>
        <taxon>Haliscomenobacteraceae</taxon>
        <taxon>Portibacter</taxon>
    </lineage>
</organism>
<dbReference type="PROSITE" id="PS51063">
    <property type="entry name" value="HTH_CRP_2"/>
    <property type="match status" value="1"/>
</dbReference>